<organism evidence="11 12">
    <name type="scientific">Acidisoma silvae</name>
    <dbReference type="NCBI Taxonomy" id="2802396"/>
    <lineage>
        <taxon>Bacteria</taxon>
        <taxon>Pseudomonadati</taxon>
        <taxon>Pseudomonadota</taxon>
        <taxon>Alphaproteobacteria</taxon>
        <taxon>Acetobacterales</taxon>
        <taxon>Acidocellaceae</taxon>
        <taxon>Acidisoma</taxon>
    </lineage>
</organism>
<keyword evidence="6" id="KW-0653">Protein transport</keyword>
<dbReference type="PANTHER" id="PTHR43386:SF1">
    <property type="entry name" value="D,D-DIPEPTIDE TRANSPORT SYSTEM PERMEASE PROTEIN DDPC-RELATED"/>
    <property type="match status" value="1"/>
</dbReference>
<protein>
    <submittedName>
        <fullName evidence="11">ABC transporter permease</fullName>
    </submittedName>
</protein>
<proteinExistence type="inferred from homology"/>
<name>A0A964E1U2_9PROT</name>
<dbReference type="GO" id="GO:0055085">
    <property type="term" value="P:transmembrane transport"/>
    <property type="evidence" value="ECO:0007669"/>
    <property type="project" value="InterPro"/>
</dbReference>
<dbReference type="GO" id="GO:0015031">
    <property type="term" value="P:protein transport"/>
    <property type="evidence" value="ECO:0007669"/>
    <property type="project" value="UniProtKB-KW"/>
</dbReference>
<evidence type="ECO:0000259" key="10">
    <source>
        <dbReference type="PROSITE" id="PS50928"/>
    </source>
</evidence>
<evidence type="ECO:0000256" key="5">
    <source>
        <dbReference type="ARBA" id="ARBA00022856"/>
    </source>
</evidence>
<feature type="transmembrane region" description="Helical" evidence="9">
    <location>
        <begin position="12"/>
        <end position="29"/>
    </location>
</feature>
<dbReference type="Gene3D" id="1.10.3720.10">
    <property type="entry name" value="MetI-like"/>
    <property type="match status" value="1"/>
</dbReference>
<keyword evidence="2 9" id="KW-0813">Transport</keyword>
<dbReference type="PANTHER" id="PTHR43386">
    <property type="entry name" value="OLIGOPEPTIDE TRANSPORT SYSTEM PERMEASE PROTEIN APPC"/>
    <property type="match status" value="1"/>
</dbReference>
<evidence type="ECO:0000256" key="3">
    <source>
        <dbReference type="ARBA" id="ARBA00022475"/>
    </source>
</evidence>
<evidence type="ECO:0000256" key="4">
    <source>
        <dbReference type="ARBA" id="ARBA00022692"/>
    </source>
</evidence>
<dbReference type="EMBL" id="JAESVB010000024">
    <property type="protein sequence ID" value="MCB8878133.1"/>
    <property type="molecule type" value="Genomic_DNA"/>
</dbReference>
<dbReference type="GO" id="GO:0005886">
    <property type="term" value="C:plasma membrane"/>
    <property type="evidence" value="ECO:0007669"/>
    <property type="project" value="UniProtKB-SubCell"/>
</dbReference>
<evidence type="ECO:0000313" key="12">
    <source>
        <dbReference type="Proteomes" id="UP000708298"/>
    </source>
</evidence>
<evidence type="ECO:0000256" key="6">
    <source>
        <dbReference type="ARBA" id="ARBA00022927"/>
    </source>
</evidence>
<dbReference type="InterPro" id="IPR050366">
    <property type="entry name" value="BP-dependent_transpt_permease"/>
</dbReference>
<accession>A0A964E1U2</accession>
<evidence type="ECO:0000256" key="2">
    <source>
        <dbReference type="ARBA" id="ARBA00022448"/>
    </source>
</evidence>
<dbReference type="SUPFAM" id="SSF161098">
    <property type="entry name" value="MetI-like"/>
    <property type="match status" value="1"/>
</dbReference>
<reference evidence="11" key="2">
    <citation type="submission" date="2021-01" db="EMBL/GenBank/DDBJ databases">
        <authorList>
            <person name="Mieszkin S."/>
            <person name="Pouder E."/>
            <person name="Alain K."/>
        </authorList>
    </citation>
    <scope>NUCLEOTIDE SEQUENCE</scope>
    <source>
        <strain evidence="11">HW T2.11</strain>
    </source>
</reference>
<dbReference type="AlphaFoldDB" id="A0A964E1U2"/>
<evidence type="ECO:0000256" key="8">
    <source>
        <dbReference type="ARBA" id="ARBA00023136"/>
    </source>
</evidence>
<dbReference type="InterPro" id="IPR000515">
    <property type="entry name" value="MetI-like"/>
</dbReference>
<feature type="transmembrane region" description="Helical" evidence="9">
    <location>
        <begin position="107"/>
        <end position="127"/>
    </location>
</feature>
<evidence type="ECO:0000313" key="11">
    <source>
        <dbReference type="EMBL" id="MCB8878133.1"/>
    </source>
</evidence>
<keyword evidence="12" id="KW-1185">Reference proteome</keyword>
<dbReference type="PROSITE" id="PS50928">
    <property type="entry name" value="ABC_TM1"/>
    <property type="match status" value="1"/>
</dbReference>
<feature type="transmembrane region" description="Helical" evidence="9">
    <location>
        <begin position="74"/>
        <end position="95"/>
    </location>
</feature>
<keyword evidence="7 9" id="KW-1133">Transmembrane helix</keyword>
<keyword evidence="5" id="KW-0571">Peptide transport</keyword>
<dbReference type="GO" id="GO:0015833">
    <property type="term" value="P:peptide transport"/>
    <property type="evidence" value="ECO:0007669"/>
    <property type="project" value="UniProtKB-KW"/>
</dbReference>
<keyword evidence="3" id="KW-1003">Cell membrane</keyword>
<comment type="caution">
    <text evidence="11">The sequence shown here is derived from an EMBL/GenBank/DDBJ whole genome shotgun (WGS) entry which is preliminary data.</text>
</comment>
<evidence type="ECO:0000256" key="9">
    <source>
        <dbReference type="RuleBase" id="RU363032"/>
    </source>
</evidence>
<reference evidence="11" key="1">
    <citation type="journal article" date="2021" name="Microorganisms">
        <title>Acidisoma silvae sp. nov. and Acidisomacellulosilytica sp. nov., Two Acidophilic Bacteria Isolated from Decaying Wood, Hydrolyzing Cellulose and Producing Poly-3-hydroxybutyrate.</title>
        <authorList>
            <person name="Mieszkin S."/>
            <person name="Pouder E."/>
            <person name="Uroz S."/>
            <person name="Simon-Colin C."/>
            <person name="Alain K."/>
        </authorList>
    </citation>
    <scope>NUCLEOTIDE SEQUENCE</scope>
    <source>
        <strain evidence="11">HW T2.11</strain>
    </source>
</reference>
<dbReference type="CDD" id="cd06261">
    <property type="entry name" value="TM_PBP2"/>
    <property type="match status" value="1"/>
</dbReference>
<feature type="transmembrane region" description="Helical" evidence="9">
    <location>
        <begin position="237"/>
        <end position="256"/>
    </location>
</feature>
<evidence type="ECO:0000256" key="7">
    <source>
        <dbReference type="ARBA" id="ARBA00022989"/>
    </source>
</evidence>
<comment type="similarity">
    <text evidence="9">Belongs to the binding-protein-dependent transport system permease family.</text>
</comment>
<gene>
    <name evidence="11" type="ORF">ASILVAE211_23320</name>
</gene>
<feature type="domain" description="ABC transmembrane type-1" evidence="10">
    <location>
        <begin position="68"/>
        <end position="257"/>
    </location>
</feature>
<comment type="subcellular location">
    <subcellularLocation>
        <location evidence="1 9">Cell membrane</location>
        <topology evidence="1 9">Multi-pass membrane protein</topology>
    </subcellularLocation>
</comment>
<evidence type="ECO:0000256" key="1">
    <source>
        <dbReference type="ARBA" id="ARBA00004651"/>
    </source>
</evidence>
<dbReference type="Proteomes" id="UP000708298">
    <property type="component" value="Unassembled WGS sequence"/>
</dbReference>
<dbReference type="Pfam" id="PF00528">
    <property type="entry name" value="BPD_transp_1"/>
    <property type="match status" value="1"/>
</dbReference>
<dbReference type="RefSeq" id="WP_227323778.1">
    <property type="nucleotide sequence ID" value="NZ_JAESVB010000024.1"/>
</dbReference>
<keyword evidence="4 9" id="KW-0812">Transmembrane</keyword>
<dbReference type="InterPro" id="IPR035906">
    <property type="entry name" value="MetI-like_sf"/>
</dbReference>
<sequence>MKHWPRNLKLGLGLMMGWVLVAVFGPMLLPGDPTAMDLMHSLHPPSLAFPFGTDNLGRGVFTRVIYGTRTDLQIALFCVVPAFVIGTTVGLVAGYFGKLTDAISMRLVDIAVAFPFFVAVIAIVAVLGPGLKNMYIAVAAVGWVSYARITRAEILVVKQADYVQAARLLGFGNTRILAHHILPNVIVQAAVYATSDAVLDIFLGSSLGWLGLGAQPPLPEWGLIIADGYSFVSQAPWISGFPGLAIVLLAVSLSLLGDGLADALRPELGRA</sequence>
<keyword evidence="8 9" id="KW-0472">Membrane</keyword>